<gene>
    <name evidence="7" type="ORF">AB3X52_01365</name>
</gene>
<evidence type="ECO:0000313" key="8">
    <source>
        <dbReference type="Proteomes" id="UP001556631"/>
    </source>
</evidence>
<dbReference type="PANTHER" id="PTHR43557:SF2">
    <property type="entry name" value="RIESKE DOMAIN-CONTAINING PROTEIN-RELATED"/>
    <property type="match status" value="1"/>
</dbReference>
<evidence type="ECO:0000256" key="1">
    <source>
        <dbReference type="ARBA" id="ARBA00001974"/>
    </source>
</evidence>
<dbReference type="Pfam" id="PF14759">
    <property type="entry name" value="Reductase_C"/>
    <property type="match status" value="1"/>
</dbReference>
<dbReference type="RefSeq" id="WP_367990902.1">
    <property type="nucleotide sequence ID" value="NZ_JBFPJR010000002.1"/>
</dbReference>
<evidence type="ECO:0000256" key="4">
    <source>
        <dbReference type="ARBA" id="ARBA00023002"/>
    </source>
</evidence>
<comment type="caution">
    <text evidence="7">The sequence shown here is derived from an EMBL/GenBank/DDBJ whole genome shotgun (WGS) entry which is preliminary data.</text>
</comment>
<reference evidence="7 8" key="1">
    <citation type="submission" date="2024-07" db="EMBL/GenBank/DDBJ databases">
        <authorList>
            <person name="Lee S."/>
            <person name="Kang M."/>
        </authorList>
    </citation>
    <scope>NUCLEOTIDE SEQUENCE [LARGE SCALE GENOMIC DNA]</scope>
    <source>
        <strain evidence="7 8">DS6</strain>
    </source>
</reference>
<dbReference type="SUPFAM" id="SSF51905">
    <property type="entry name" value="FAD/NAD(P)-binding domain"/>
    <property type="match status" value="1"/>
</dbReference>
<keyword evidence="4" id="KW-0560">Oxidoreductase</keyword>
<dbReference type="PRINTS" id="PR00368">
    <property type="entry name" value="FADPNR"/>
</dbReference>
<evidence type="ECO:0000256" key="3">
    <source>
        <dbReference type="ARBA" id="ARBA00022827"/>
    </source>
</evidence>
<feature type="domain" description="Reductase C-terminal" evidence="6">
    <location>
        <begin position="312"/>
        <end position="353"/>
    </location>
</feature>
<keyword evidence="2" id="KW-0285">Flavoprotein</keyword>
<dbReference type="InterPro" id="IPR023753">
    <property type="entry name" value="FAD/NAD-binding_dom"/>
</dbReference>
<name>A0ABV3STI7_9ACTN</name>
<evidence type="ECO:0000259" key="6">
    <source>
        <dbReference type="Pfam" id="PF14759"/>
    </source>
</evidence>
<dbReference type="InterPro" id="IPR036188">
    <property type="entry name" value="FAD/NAD-bd_sf"/>
</dbReference>
<dbReference type="PANTHER" id="PTHR43557">
    <property type="entry name" value="APOPTOSIS-INDUCING FACTOR 1"/>
    <property type="match status" value="1"/>
</dbReference>
<dbReference type="SUPFAM" id="SSF55424">
    <property type="entry name" value="FAD/NAD-linked reductases, dimerisation (C-terminal) domain"/>
    <property type="match status" value="1"/>
</dbReference>
<keyword evidence="8" id="KW-1185">Reference proteome</keyword>
<dbReference type="PRINTS" id="PR00469">
    <property type="entry name" value="PNDRDTASEII"/>
</dbReference>
<dbReference type="InterPro" id="IPR016156">
    <property type="entry name" value="FAD/NAD-linked_Rdtase_dimer_sf"/>
</dbReference>
<proteinExistence type="predicted"/>
<dbReference type="Gene3D" id="3.30.390.30">
    <property type="match status" value="1"/>
</dbReference>
<dbReference type="Pfam" id="PF07992">
    <property type="entry name" value="Pyr_redox_2"/>
    <property type="match status" value="1"/>
</dbReference>
<dbReference type="InterPro" id="IPR050446">
    <property type="entry name" value="FAD-oxidoreductase/Apoptosis"/>
</dbReference>
<sequence length="391" mass="41552">MAMLSNIVVIGAGLAAAKAVETLREEGYDGALTVVGAEPEPPYERPQLSKEFLKGDTEFALIHDADWYAEHDVRLLTGVTATALDLAGATVALDNGDTLPYDALLLATGARPRVPDLPGAESAVRLRTVADARRLKEALTPGARVVLVGGGWIGLEVAAAARAHDAQAVVLEVAELPLLNVLGPDLARYLVDLHIQHGVEIRTGVRVEAIEPDGVVTSEGKVAADVVVLAVGAVPEVGLAEAAGLRVSQGIEVDEHLRTSDPKVYAAGDVALATNTVLGPLRVEHWDNAIKQGRLAARAMLGQDVAYDWLPYFYTDQFEFSMEYVGRGSASDEVVVRGDQGGSQFIAYWLQDGPDGKRVTAGMNVGIWDVNQVLRAMVGTVVDPDELTDLR</sequence>
<dbReference type="EMBL" id="JBFPJR010000002">
    <property type="protein sequence ID" value="MEX0426249.1"/>
    <property type="molecule type" value="Genomic_DNA"/>
</dbReference>
<keyword evidence="3" id="KW-0274">FAD</keyword>
<evidence type="ECO:0000259" key="5">
    <source>
        <dbReference type="Pfam" id="PF07992"/>
    </source>
</evidence>
<accession>A0ABV3STI7</accession>
<dbReference type="Proteomes" id="UP001556631">
    <property type="component" value="Unassembled WGS sequence"/>
</dbReference>
<protein>
    <submittedName>
        <fullName evidence="7">NAD(P)/FAD-dependent oxidoreductase</fullName>
    </submittedName>
</protein>
<evidence type="ECO:0000256" key="2">
    <source>
        <dbReference type="ARBA" id="ARBA00022630"/>
    </source>
</evidence>
<comment type="cofactor">
    <cofactor evidence="1">
        <name>FAD</name>
        <dbReference type="ChEBI" id="CHEBI:57692"/>
    </cofactor>
</comment>
<dbReference type="InterPro" id="IPR028202">
    <property type="entry name" value="Reductase_C"/>
</dbReference>
<organism evidence="7 8">
    <name type="scientific">Nocardioides eburneus</name>
    <dbReference type="NCBI Taxonomy" id="3231482"/>
    <lineage>
        <taxon>Bacteria</taxon>
        <taxon>Bacillati</taxon>
        <taxon>Actinomycetota</taxon>
        <taxon>Actinomycetes</taxon>
        <taxon>Propionibacteriales</taxon>
        <taxon>Nocardioidaceae</taxon>
        <taxon>Nocardioides</taxon>
    </lineage>
</organism>
<feature type="domain" description="FAD/NAD(P)-binding" evidence="5">
    <location>
        <begin position="6"/>
        <end position="293"/>
    </location>
</feature>
<evidence type="ECO:0000313" key="7">
    <source>
        <dbReference type="EMBL" id="MEX0426249.1"/>
    </source>
</evidence>
<dbReference type="Gene3D" id="3.50.50.60">
    <property type="entry name" value="FAD/NAD(P)-binding domain"/>
    <property type="match status" value="2"/>
</dbReference>